<organism evidence="1 2">
    <name type="scientific">Racocetra fulgida</name>
    <dbReference type="NCBI Taxonomy" id="60492"/>
    <lineage>
        <taxon>Eukaryota</taxon>
        <taxon>Fungi</taxon>
        <taxon>Fungi incertae sedis</taxon>
        <taxon>Mucoromycota</taxon>
        <taxon>Glomeromycotina</taxon>
        <taxon>Glomeromycetes</taxon>
        <taxon>Diversisporales</taxon>
        <taxon>Gigasporaceae</taxon>
        <taxon>Racocetra</taxon>
    </lineage>
</organism>
<protein>
    <submittedName>
        <fullName evidence="1">14188_t:CDS:1</fullName>
    </submittedName>
</protein>
<keyword evidence="2" id="KW-1185">Reference proteome</keyword>
<proteinExistence type="predicted"/>
<sequence>NGTTIENTFIKERDIEEIDPINHDDRDSIKEAWKNLCLKDHLLLHSTILVLPTNKKGIYIIYRRRETNLREGKFTPVNQLYHRGNIKFSNTPKPEVTGNYSYAPPSDLNEAKYIIPDLHNNINYDQLRKLGT</sequence>
<dbReference type="EMBL" id="CAJVPZ010034983">
    <property type="protein sequence ID" value="CAG8748011.1"/>
    <property type="molecule type" value="Genomic_DNA"/>
</dbReference>
<feature type="non-terminal residue" evidence="1">
    <location>
        <position position="1"/>
    </location>
</feature>
<feature type="non-terminal residue" evidence="1">
    <location>
        <position position="132"/>
    </location>
</feature>
<reference evidence="1" key="1">
    <citation type="submission" date="2021-06" db="EMBL/GenBank/DDBJ databases">
        <authorList>
            <person name="Kallberg Y."/>
            <person name="Tangrot J."/>
            <person name="Rosling A."/>
        </authorList>
    </citation>
    <scope>NUCLEOTIDE SEQUENCE</scope>
    <source>
        <strain evidence="1">IN212</strain>
    </source>
</reference>
<comment type="caution">
    <text evidence="1">The sequence shown here is derived from an EMBL/GenBank/DDBJ whole genome shotgun (WGS) entry which is preliminary data.</text>
</comment>
<name>A0A9N9NNS0_9GLOM</name>
<dbReference type="AlphaFoldDB" id="A0A9N9NNS0"/>
<evidence type="ECO:0000313" key="1">
    <source>
        <dbReference type="EMBL" id="CAG8748011.1"/>
    </source>
</evidence>
<evidence type="ECO:0000313" key="2">
    <source>
        <dbReference type="Proteomes" id="UP000789396"/>
    </source>
</evidence>
<gene>
    <name evidence="1" type="ORF">RFULGI_LOCUS13391</name>
</gene>
<dbReference type="Proteomes" id="UP000789396">
    <property type="component" value="Unassembled WGS sequence"/>
</dbReference>
<accession>A0A9N9NNS0</accession>